<evidence type="ECO:0000256" key="1">
    <source>
        <dbReference type="ARBA" id="ARBA00004141"/>
    </source>
</evidence>
<protein>
    <submittedName>
        <fullName evidence="8">Uncharacterized protein</fullName>
    </submittedName>
</protein>
<dbReference type="InterPro" id="IPR004813">
    <property type="entry name" value="OPT"/>
</dbReference>
<dbReference type="EnsemblPlants" id="HORVU.MOREX.r3.7HG0712490.1">
    <property type="protein sequence ID" value="HORVU.MOREX.r3.7HG0712490.1"/>
    <property type="gene ID" value="HORVU.MOREX.r3.7HG0712490"/>
</dbReference>
<evidence type="ECO:0000313" key="8">
    <source>
        <dbReference type="EnsemblPlants" id="HORVU.MOREX.r3.7HG0712490.1"/>
    </source>
</evidence>
<reference evidence="9" key="1">
    <citation type="journal article" date="2012" name="Nature">
        <title>A physical, genetic and functional sequence assembly of the barley genome.</title>
        <authorList>
            <consortium name="The International Barley Genome Sequencing Consortium"/>
            <person name="Mayer K.F."/>
            <person name="Waugh R."/>
            <person name="Brown J.W."/>
            <person name="Schulman A."/>
            <person name="Langridge P."/>
            <person name="Platzer M."/>
            <person name="Fincher G.B."/>
            <person name="Muehlbauer G.J."/>
            <person name="Sato K."/>
            <person name="Close T.J."/>
            <person name="Wise R.P."/>
            <person name="Stein N."/>
        </authorList>
    </citation>
    <scope>NUCLEOTIDE SEQUENCE [LARGE SCALE GENOMIC DNA]</scope>
    <source>
        <strain evidence="9">cv. Morex</strain>
    </source>
</reference>
<dbReference type="AlphaFoldDB" id="A0A8I6YGL3"/>
<evidence type="ECO:0000256" key="2">
    <source>
        <dbReference type="ARBA" id="ARBA00010276"/>
    </source>
</evidence>
<keyword evidence="3" id="KW-0813">Transport</keyword>
<evidence type="ECO:0000256" key="4">
    <source>
        <dbReference type="ARBA" id="ARBA00022692"/>
    </source>
</evidence>
<reference evidence="8" key="2">
    <citation type="submission" date="2020-10" db="EMBL/GenBank/DDBJ databases">
        <authorList>
            <person name="Scholz U."/>
            <person name="Mascher M."/>
            <person name="Fiebig A."/>
        </authorList>
    </citation>
    <scope>NUCLEOTIDE SEQUENCE [LARGE SCALE GENOMIC DNA]</scope>
    <source>
        <strain evidence="8">cv. Morex</strain>
    </source>
</reference>
<accession>A0A8I6YGL3</accession>
<name>A0A8I6YGL3_HORVV</name>
<dbReference type="InterPro" id="IPR045035">
    <property type="entry name" value="YSL-like"/>
</dbReference>
<organism evidence="8 9">
    <name type="scientific">Hordeum vulgare subsp. vulgare</name>
    <name type="common">Domesticated barley</name>
    <dbReference type="NCBI Taxonomy" id="112509"/>
    <lineage>
        <taxon>Eukaryota</taxon>
        <taxon>Viridiplantae</taxon>
        <taxon>Streptophyta</taxon>
        <taxon>Embryophyta</taxon>
        <taxon>Tracheophyta</taxon>
        <taxon>Spermatophyta</taxon>
        <taxon>Magnoliopsida</taxon>
        <taxon>Liliopsida</taxon>
        <taxon>Poales</taxon>
        <taxon>Poaceae</taxon>
        <taxon>BOP clade</taxon>
        <taxon>Pooideae</taxon>
        <taxon>Triticodae</taxon>
        <taxon>Triticeae</taxon>
        <taxon>Hordeinae</taxon>
        <taxon>Hordeum</taxon>
    </lineage>
</organism>
<reference evidence="8" key="3">
    <citation type="submission" date="2022-01" db="UniProtKB">
        <authorList>
            <consortium name="EnsemblPlants"/>
        </authorList>
    </citation>
    <scope>IDENTIFICATION</scope>
    <source>
        <strain evidence="8">subsp. vulgare</strain>
    </source>
</reference>
<evidence type="ECO:0000256" key="5">
    <source>
        <dbReference type="ARBA" id="ARBA00022989"/>
    </source>
</evidence>
<keyword evidence="9" id="KW-1185">Reference proteome</keyword>
<proteinExistence type="inferred from homology"/>
<dbReference type="GO" id="GO:0016020">
    <property type="term" value="C:membrane"/>
    <property type="evidence" value="ECO:0007669"/>
    <property type="project" value="UniProtKB-SubCell"/>
</dbReference>
<evidence type="ECO:0000256" key="6">
    <source>
        <dbReference type="ARBA" id="ARBA00023136"/>
    </source>
</evidence>
<dbReference type="Gramene" id="HORVU.MOREX.r2.7HG0591010.1">
    <property type="protein sequence ID" value="HORVU.MOREX.r2.7HG0591010.1"/>
    <property type="gene ID" value="HORVU.MOREX.r2.7HG0591010"/>
</dbReference>
<evidence type="ECO:0000256" key="7">
    <source>
        <dbReference type="SAM" id="Phobius"/>
    </source>
</evidence>
<comment type="similarity">
    <text evidence="2">Belongs to the YSL (TC 2.A.67.2) family.</text>
</comment>
<evidence type="ECO:0000313" key="9">
    <source>
        <dbReference type="Proteomes" id="UP000011116"/>
    </source>
</evidence>
<dbReference type="PANTHER" id="PTHR31645">
    <property type="entry name" value="OLIGOPEPTIDE TRANSPORTER YGL114W-RELATED"/>
    <property type="match status" value="1"/>
</dbReference>
<keyword evidence="4 7" id="KW-0812">Transmembrane</keyword>
<dbReference type="SMR" id="A0A8I6YGL3"/>
<dbReference type="Gramene" id="HORVU.MOREX.r3.7HG0712490.1">
    <property type="protein sequence ID" value="HORVU.MOREX.r3.7HG0712490.1"/>
    <property type="gene ID" value="HORVU.MOREX.r3.7HG0712490"/>
</dbReference>
<dbReference type="GO" id="GO:0035673">
    <property type="term" value="F:oligopeptide transmembrane transporter activity"/>
    <property type="evidence" value="ECO:0007669"/>
    <property type="project" value="InterPro"/>
</dbReference>
<comment type="subcellular location">
    <subcellularLocation>
        <location evidence="1">Membrane</location>
        <topology evidence="1">Multi-pass membrane protein</topology>
    </subcellularLocation>
</comment>
<keyword evidence="5 7" id="KW-1133">Transmembrane helix</keyword>
<dbReference type="Pfam" id="PF03169">
    <property type="entry name" value="OPT"/>
    <property type="match status" value="1"/>
</dbReference>
<feature type="transmembrane region" description="Helical" evidence="7">
    <location>
        <begin position="43"/>
        <end position="64"/>
    </location>
</feature>
<evidence type="ECO:0000256" key="3">
    <source>
        <dbReference type="ARBA" id="ARBA00022448"/>
    </source>
</evidence>
<sequence length="102" mass="11901">MVLLRRAALWHDRLPFIRARRFNRGFYLNLNGTYIGVGMIRPYLINISMLVGAILSWGFLWPYIETKNGSWYAANLQEGSLRGPTDYDEARCNRQTVDVNKF</sequence>
<dbReference type="Proteomes" id="UP000011116">
    <property type="component" value="Chromosome 7H"/>
</dbReference>
<keyword evidence="6 7" id="KW-0472">Membrane</keyword>
<dbReference type="PANTHER" id="PTHR31645:SF14">
    <property type="entry name" value="METAL-NICOTIANAMINE TRANSPORTER YSL18-RELATED"/>
    <property type="match status" value="1"/>
</dbReference>